<protein>
    <submittedName>
        <fullName evidence="1">Uncharacterized protein</fullName>
    </submittedName>
</protein>
<dbReference type="EMBL" id="CM039429">
    <property type="protein sequence ID" value="KAI4349703.1"/>
    <property type="molecule type" value="Genomic_DNA"/>
</dbReference>
<proteinExistence type="predicted"/>
<accession>A0ACB9PMQ4</accession>
<sequence>MEEETWSFALSTASRGFQSTLKSHFELCIDFEDVDGDDELKTVYPCPFCTEDFDLLELCCHIDDEHPIESGICPVCATWVGTDMVGHITAKHGNMFKISFRSKLLEMIENRYFNLLPYYYSQHKSRYHKLESYPSLSFLRKDLQDEYWQSFSASKTAHDPWLSFLYSAAASDERENVRHDSSSEMSRGIHSDEKLLERDVQPFSSNKEQTEKAQRIGFVQGLMMSAILDPDF</sequence>
<name>A0ACB9PMQ4_BAUVA</name>
<organism evidence="1 2">
    <name type="scientific">Bauhinia variegata</name>
    <name type="common">Purple orchid tree</name>
    <name type="synonym">Phanera variegata</name>
    <dbReference type="NCBI Taxonomy" id="167791"/>
    <lineage>
        <taxon>Eukaryota</taxon>
        <taxon>Viridiplantae</taxon>
        <taxon>Streptophyta</taxon>
        <taxon>Embryophyta</taxon>
        <taxon>Tracheophyta</taxon>
        <taxon>Spermatophyta</taxon>
        <taxon>Magnoliopsida</taxon>
        <taxon>eudicotyledons</taxon>
        <taxon>Gunneridae</taxon>
        <taxon>Pentapetalae</taxon>
        <taxon>rosids</taxon>
        <taxon>fabids</taxon>
        <taxon>Fabales</taxon>
        <taxon>Fabaceae</taxon>
        <taxon>Cercidoideae</taxon>
        <taxon>Cercideae</taxon>
        <taxon>Bauhiniinae</taxon>
        <taxon>Bauhinia</taxon>
    </lineage>
</organism>
<gene>
    <name evidence="1" type="ORF">L6164_010265</name>
</gene>
<dbReference type="Proteomes" id="UP000828941">
    <property type="component" value="Chromosome 4"/>
</dbReference>
<evidence type="ECO:0000313" key="2">
    <source>
        <dbReference type="Proteomes" id="UP000828941"/>
    </source>
</evidence>
<reference evidence="1 2" key="1">
    <citation type="journal article" date="2022" name="DNA Res.">
        <title>Chromosomal-level genome assembly of the orchid tree Bauhinia variegata (Leguminosae; Cercidoideae) supports the allotetraploid origin hypothesis of Bauhinia.</title>
        <authorList>
            <person name="Zhong Y."/>
            <person name="Chen Y."/>
            <person name="Zheng D."/>
            <person name="Pang J."/>
            <person name="Liu Y."/>
            <person name="Luo S."/>
            <person name="Meng S."/>
            <person name="Qian L."/>
            <person name="Wei D."/>
            <person name="Dai S."/>
            <person name="Zhou R."/>
        </authorList>
    </citation>
    <scope>NUCLEOTIDE SEQUENCE [LARGE SCALE GENOMIC DNA]</scope>
    <source>
        <strain evidence="1">BV-YZ2020</strain>
    </source>
</reference>
<evidence type="ECO:0000313" key="1">
    <source>
        <dbReference type="EMBL" id="KAI4349703.1"/>
    </source>
</evidence>
<keyword evidence="2" id="KW-1185">Reference proteome</keyword>
<comment type="caution">
    <text evidence="1">The sequence shown here is derived from an EMBL/GenBank/DDBJ whole genome shotgun (WGS) entry which is preliminary data.</text>
</comment>